<feature type="compositionally biased region" description="Polar residues" evidence="19">
    <location>
        <begin position="370"/>
        <end position="382"/>
    </location>
</feature>
<dbReference type="Pfam" id="PF00450">
    <property type="entry name" value="Peptidase_S10"/>
    <property type="match status" value="1"/>
</dbReference>
<keyword evidence="4" id="KW-0121">Carboxypeptidase</keyword>
<feature type="chain" id="PRO_5030766787" description="Pheromone-processing carboxypeptidase KEX1" evidence="20">
    <location>
        <begin position="23"/>
        <end position="559"/>
    </location>
</feature>
<evidence type="ECO:0000256" key="4">
    <source>
        <dbReference type="ARBA" id="ARBA00022645"/>
    </source>
</evidence>
<keyword evidence="12" id="KW-0472">Membrane</keyword>
<dbReference type="SUPFAM" id="SSF53474">
    <property type="entry name" value="alpha/beta-Hydrolases"/>
    <property type="match status" value="1"/>
</dbReference>
<feature type="region of interest" description="Disordered" evidence="19">
    <location>
        <begin position="370"/>
        <end position="395"/>
    </location>
</feature>
<dbReference type="GO" id="GO:0004185">
    <property type="term" value="F:serine-type carboxypeptidase activity"/>
    <property type="evidence" value="ECO:0007669"/>
    <property type="project" value="UniProtKB-EC"/>
</dbReference>
<evidence type="ECO:0000256" key="3">
    <source>
        <dbReference type="ARBA" id="ARBA00009431"/>
    </source>
</evidence>
<evidence type="ECO:0000256" key="8">
    <source>
        <dbReference type="ARBA" id="ARBA00022729"/>
    </source>
</evidence>
<dbReference type="GeneID" id="64979050"/>
<keyword evidence="7" id="KW-0053">Apoptosis</keyword>
<evidence type="ECO:0000256" key="6">
    <source>
        <dbReference type="ARBA" id="ARBA00022692"/>
    </source>
</evidence>
<dbReference type="RefSeq" id="XP_041561239.1">
    <property type="nucleotide sequence ID" value="XM_041695516.1"/>
</dbReference>
<proteinExistence type="inferred from homology"/>
<feature type="region of interest" description="Disordered" evidence="19">
    <location>
        <begin position="469"/>
        <end position="507"/>
    </location>
</feature>
<comment type="subcellular location">
    <subcellularLocation>
        <location evidence="2">Golgi apparatus</location>
        <location evidence="2">trans-Golgi network membrane</location>
        <topology evidence="2">Single-pass type I membrane protein</topology>
    </subcellularLocation>
</comment>
<organism evidence="21 22">
    <name type="scientific">Aspergillus puulaauensis</name>
    <dbReference type="NCBI Taxonomy" id="1220207"/>
    <lineage>
        <taxon>Eukaryota</taxon>
        <taxon>Fungi</taxon>
        <taxon>Dikarya</taxon>
        <taxon>Ascomycota</taxon>
        <taxon>Pezizomycotina</taxon>
        <taxon>Eurotiomycetes</taxon>
        <taxon>Eurotiomycetidae</taxon>
        <taxon>Eurotiales</taxon>
        <taxon>Aspergillaceae</taxon>
        <taxon>Aspergillus</taxon>
    </lineage>
</organism>
<evidence type="ECO:0000313" key="22">
    <source>
        <dbReference type="Proteomes" id="UP000654913"/>
    </source>
</evidence>
<comment type="function">
    <text evidence="14">Protease with a carboxypeptidase B-like function involved in the C-terminal processing of the lysine and arginine residues from protein precursors. Promotes cell fusion and is involved in the programmed cell death.</text>
</comment>
<evidence type="ECO:0000256" key="10">
    <source>
        <dbReference type="ARBA" id="ARBA00022989"/>
    </source>
</evidence>
<reference evidence="21" key="2">
    <citation type="submission" date="2021-02" db="EMBL/GenBank/DDBJ databases">
        <title>Aspergillus puulaauensis MK2 genome sequence.</title>
        <authorList>
            <person name="Futagami T."/>
            <person name="Mori K."/>
            <person name="Kadooka C."/>
            <person name="Tanaka T."/>
        </authorList>
    </citation>
    <scope>NUCLEOTIDE SEQUENCE</scope>
    <source>
        <strain evidence="21">MK2</strain>
    </source>
</reference>
<dbReference type="KEGG" id="apuu:APUU_70623A"/>
<evidence type="ECO:0000256" key="17">
    <source>
        <dbReference type="ARBA" id="ARBA00040628"/>
    </source>
</evidence>
<feature type="signal peptide" evidence="20">
    <location>
        <begin position="1"/>
        <end position="22"/>
    </location>
</feature>
<protein>
    <recommendedName>
        <fullName evidence="17">Pheromone-processing carboxypeptidase KEX1</fullName>
        <ecNumber evidence="15">3.4.16.6</ecNumber>
    </recommendedName>
    <alternativeName>
        <fullName evidence="18">Carboxypeptidase D</fullName>
    </alternativeName>
    <alternativeName>
        <fullName evidence="16">Pheromone-processing carboxypeptidase kex1</fullName>
    </alternativeName>
</protein>
<comment type="catalytic activity">
    <reaction evidence="1">
        <text>Preferential release of a C-terminal arginine or lysine residue.</text>
        <dbReference type="EC" id="3.4.16.6"/>
    </reaction>
</comment>
<dbReference type="GO" id="GO:0006508">
    <property type="term" value="P:proteolysis"/>
    <property type="evidence" value="ECO:0007669"/>
    <property type="project" value="UniProtKB-KW"/>
</dbReference>
<evidence type="ECO:0000256" key="9">
    <source>
        <dbReference type="ARBA" id="ARBA00022801"/>
    </source>
</evidence>
<feature type="compositionally biased region" description="Low complexity" evidence="19">
    <location>
        <begin position="487"/>
        <end position="501"/>
    </location>
</feature>
<keyword evidence="10" id="KW-1133">Transmembrane helix</keyword>
<evidence type="ECO:0000256" key="20">
    <source>
        <dbReference type="SAM" id="SignalP"/>
    </source>
</evidence>
<accession>A0A7R7XY36</accession>
<evidence type="ECO:0000313" key="21">
    <source>
        <dbReference type="EMBL" id="BCS29053.1"/>
    </source>
</evidence>
<evidence type="ECO:0000256" key="16">
    <source>
        <dbReference type="ARBA" id="ARBA00040403"/>
    </source>
</evidence>
<evidence type="ECO:0000256" key="15">
    <source>
        <dbReference type="ARBA" id="ARBA00038895"/>
    </source>
</evidence>
<dbReference type="Gene3D" id="3.40.50.1820">
    <property type="entry name" value="alpha/beta hydrolase"/>
    <property type="match status" value="1"/>
</dbReference>
<keyword evidence="9" id="KW-0378">Hydrolase</keyword>
<dbReference type="GO" id="GO:0006915">
    <property type="term" value="P:apoptotic process"/>
    <property type="evidence" value="ECO:0007669"/>
    <property type="project" value="UniProtKB-KW"/>
</dbReference>
<comment type="similarity">
    <text evidence="3">Belongs to the peptidase S10 family.</text>
</comment>
<dbReference type="PANTHER" id="PTHR11802:SF190">
    <property type="entry name" value="PHEROMONE-PROCESSING CARBOXYPEPTIDASE KEX1"/>
    <property type="match status" value="1"/>
</dbReference>
<dbReference type="GO" id="GO:0005802">
    <property type="term" value="C:trans-Golgi network"/>
    <property type="evidence" value="ECO:0007669"/>
    <property type="project" value="TreeGrafter"/>
</dbReference>
<keyword evidence="11" id="KW-0333">Golgi apparatus</keyword>
<evidence type="ECO:0000256" key="18">
    <source>
        <dbReference type="ARBA" id="ARBA00042717"/>
    </source>
</evidence>
<evidence type="ECO:0000256" key="1">
    <source>
        <dbReference type="ARBA" id="ARBA00001003"/>
    </source>
</evidence>
<keyword evidence="5" id="KW-0645">Protease</keyword>
<keyword evidence="22" id="KW-1185">Reference proteome</keyword>
<dbReference type="EC" id="3.4.16.6" evidence="15"/>
<dbReference type="OrthoDB" id="443318at2759"/>
<dbReference type="AlphaFoldDB" id="A0A7R7XY36"/>
<evidence type="ECO:0000256" key="14">
    <source>
        <dbReference type="ARBA" id="ARBA00037042"/>
    </source>
</evidence>
<dbReference type="InterPro" id="IPR029058">
    <property type="entry name" value="AB_hydrolase_fold"/>
</dbReference>
<dbReference type="Proteomes" id="UP000654913">
    <property type="component" value="Chromosome 7"/>
</dbReference>
<evidence type="ECO:0000256" key="2">
    <source>
        <dbReference type="ARBA" id="ARBA00004393"/>
    </source>
</evidence>
<sequence>MFSFLYIAFTVISILLASSTFADPDVSQFKVDSLPGGPPLPPSWAGRLPVPGAEPGNALFFWLFQAEDSVYDDNLIIWLNGGPGCTSLIGLTTGNGPFYFDNNSTRLVANPYSWTKLGHVLYVDQPVGTGYSTASQPYPAVDNEIVTTHFYNWLQSFFAHFPHLLRKQVHLMGESWAGIYIPHFATAIVNNEGSFQIRLRSMTIGDGSIGNGAAMATATMGTYLESQKSLLQIPDDVLAVFKEADASCGFDDILEQAAQFPPGGKISIPGNPEGLNTKHRRQHRMSRDLGDIYAGTCATNPAIAEEVRSSIYSSCYGPCATYSAATDYLTTIFSPCFDLYDISHDCSTINSFNLVASYFSRPEVQTALNALPSASTSPSVTEDNPDDSQRQTPSPFLSCNPDILSTLLLGGQTPQAPVYSVLPNLVTSHNISLHLYWGEYDILLNHFGAELILQNMTWHGAQGFSSPITRPFYQDNAAPHDPDPRGSSSSSKNQNNNNNNNPGTCAIPEAGKWISERGVTYHRFRGAGHSVFLSKPREMFAYVRDVVVAGDTVHARCCK</sequence>
<dbReference type="PANTHER" id="PTHR11802">
    <property type="entry name" value="SERINE PROTEASE FAMILY S10 SERINE CARBOXYPEPTIDASE"/>
    <property type="match status" value="1"/>
</dbReference>
<evidence type="ECO:0000256" key="7">
    <source>
        <dbReference type="ARBA" id="ARBA00022703"/>
    </source>
</evidence>
<evidence type="ECO:0000256" key="5">
    <source>
        <dbReference type="ARBA" id="ARBA00022670"/>
    </source>
</evidence>
<name>A0A7R7XY36_9EURO</name>
<dbReference type="InterPro" id="IPR001563">
    <property type="entry name" value="Peptidase_S10"/>
</dbReference>
<keyword evidence="13" id="KW-0325">Glycoprotein</keyword>
<dbReference type="EMBL" id="AP024449">
    <property type="protein sequence ID" value="BCS29053.1"/>
    <property type="molecule type" value="Genomic_DNA"/>
</dbReference>
<dbReference type="PRINTS" id="PR00724">
    <property type="entry name" value="CRBOXYPTASEC"/>
</dbReference>
<reference evidence="21" key="1">
    <citation type="submission" date="2021-01" db="EMBL/GenBank/DDBJ databases">
        <authorList>
            <consortium name="Aspergillus puulaauensis MK2 genome sequencing consortium"/>
            <person name="Kazuki M."/>
            <person name="Futagami T."/>
        </authorList>
    </citation>
    <scope>NUCLEOTIDE SEQUENCE</scope>
    <source>
        <strain evidence="21">MK2</strain>
    </source>
</reference>
<evidence type="ECO:0000256" key="13">
    <source>
        <dbReference type="ARBA" id="ARBA00023180"/>
    </source>
</evidence>
<evidence type="ECO:0000256" key="11">
    <source>
        <dbReference type="ARBA" id="ARBA00023034"/>
    </source>
</evidence>
<keyword evidence="6" id="KW-0812">Transmembrane</keyword>
<keyword evidence="8 20" id="KW-0732">Signal</keyword>
<evidence type="ECO:0000256" key="19">
    <source>
        <dbReference type="SAM" id="MobiDB-lite"/>
    </source>
</evidence>
<gene>
    <name evidence="21" type="ORF">APUU_70623A</name>
</gene>
<evidence type="ECO:0000256" key="12">
    <source>
        <dbReference type="ARBA" id="ARBA00023136"/>
    </source>
</evidence>